<name>A0ABQ3WFF2_9ACTN</name>
<keyword evidence="2" id="KW-1133">Transmembrane helix</keyword>
<comment type="caution">
    <text evidence="3">The sequence shown here is derived from an EMBL/GenBank/DDBJ whole genome shotgun (WGS) entry which is preliminary data.</text>
</comment>
<keyword evidence="2" id="KW-0812">Transmembrane</keyword>
<organism evidence="3">
    <name type="scientific">Actinoplanes campanulatus</name>
    <dbReference type="NCBI Taxonomy" id="113559"/>
    <lineage>
        <taxon>Bacteria</taxon>
        <taxon>Bacillati</taxon>
        <taxon>Actinomycetota</taxon>
        <taxon>Actinomycetes</taxon>
        <taxon>Micromonosporales</taxon>
        <taxon>Micromonosporaceae</taxon>
        <taxon>Actinoplanes</taxon>
    </lineage>
</organism>
<proteinExistence type="predicted"/>
<feature type="transmembrane region" description="Helical" evidence="2">
    <location>
        <begin position="87"/>
        <end position="109"/>
    </location>
</feature>
<feature type="compositionally biased region" description="Pro residues" evidence="1">
    <location>
        <begin position="8"/>
        <end position="22"/>
    </location>
</feature>
<reference evidence="3" key="1">
    <citation type="submission" date="2021-01" db="EMBL/GenBank/DDBJ databases">
        <title>Whole genome shotgun sequence of Actinoplanes capillaceus NBRC 16408.</title>
        <authorList>
            <person name="Komaki H."/>
            <person name="Tamura T."/>
        </authorList>
    </citation>
    <scope>NUCLEOTIDE SEQUENCE [LARGE SCALE GENOMIC DNA]</scope>
    <source>
        <strain evidence="3">NBRC 16408</strain>
    </source>
</reference>
<evidence type="ECO:0000256" key="2">
    <source>
        <dbReference type="SAM" id="Phobius"/>
    </source>
</evidence>
<protein>
    <submittedName>
        <fullName evidence="3">Uncharacterized protein</fullName>
    </submittedName>
</protein>
<gene>
    <name evidence="3" type="ORF">Aca07nite_17400</name>
</gene>
<keyword evidence="2" id="KW-0472">Membrane</keyword>
<accession>A0ABQ3WFF2</accession>
<dbReference type="RefSeq" id="WP_204295106.1">
    <property type="nucleotide sequence ID" value="NZ_BAAAGQ010000007.1"/>
</dbReference>
<evidence type="ECO:0000256" key="1">
    <source>
        <dbReference type="SAM" id="MobiDB-lite"/>
    </source>
</evidence>
<dbReference type="EMBL" id="BOMF01000031">
    <property type="protein sequence ID" value="GID44465.1"/>
    <property type="molecule type" value="Genomic_DNA"/>
</dbReference>
<evidence type="ECO:0000313" key="3">
    <source>
        <dbReference type="EMBL" id="GID44465.1"/>
    </source>
</evidence>
<feature type="compositionally biased region" description="Pro residues" evidence="1">
    <location>
        <begin position="30"/>
        <end position="46"/>
    </location>
</feature>
<feature type="region of interest" description="Disordered" evidence="1">
    <location>
        <begin position="1"/>
        <end position="83"/>
    </location>
</feature>
<sequence length="265" mass="27366">MSDRGQHTPPPASPEQPEPAPAPEYSADQPTPPTSEPGAPPPPAPDDTPLELSATPDDPDSDNAFGLTAAESDDTNRPAKPRGRTRTIVLASLLAVTVAGAGAMAVFGWRINSQRNTTLATPTSIGSLTLDDSEEATATADYLQTALSAEVPMTKAVGAVYTGADEKSVLFFGGTSLFWSPGSELDTAFDLVGDDQGAVTEISDVEAGNLGGTMKCGVTHSPEGDMTVCGWADHGSLALAMFPNRTPAEAAPLMLQIRSATQTRS</sequence>